<proteinExistence type="predicted"/>
<dbReference type="PROSITE" id="PS00633">
    <property type="entry name" value="BROMODOMAIN_1"/>
    <property type="match status" value="1"/>
</dbReference>
<dbReference type="PROSITE" id="PS50014">
    <property type="entry name" value="BROMODOMAIN_2"/>
    <property type="match status" value="1"/>
</dbReference>
<gene>
    <name evidence="7" type="primary">LOC108615126</name>
</gene>
<evidence type="ECO:0000313" key="6">
    <source>
        <dbReference type="Proteomes" id="UP000694904"/>
    </source>
</evidence>
<dbReference type="InterPro" id="IPR018359">
    <property type="entry name" value="Bromodomain_CS"/>
</dbReference>
<accession>A0ABM1PCC2</accession>
<keyword evidence="3" id="KW-0175">Coiled coil</keyword>
<dbReference type="InterPro" id="IPR036427">
    <property type="entry name" value="Bromodomain-like_sf"/>
</dbReference>
<evidence type="ECO:0000313" key="7">
    <source>
        <dbReference type="RefSeq" id="XP_017864858.1"/>
    </source>
</evidence>
<feature type="compositionally biased region" description="Low complexity" evidence="4">
    <location>
        <begin position="485"/>
        <end position="522"/>
    </location>
</feature>
<dbReference type="GeneID" id="108615126"/>
<dbReference type="PRINTS" id="PR00503">
    <property type="entry name" value="BROMODOMAIN"/>
</dbReference>
<name>A0ABM1PCC2_DROAR</name>
<dbReference type="Pfam" id="PF00439">
    <property type="entry name" value="Bromodomain"/>
    <property type="match status" value="1"/>
</dbReference>
<reference evidence="6" key="2">
    <citation type="journal article" date="2016" name="G3 (Bethesda)">
        <title>Genome Evolution in Three Species of Cactophilic Drosophila.</title>
        <authorList>
            <person name="Sanchez-Flores A."/>
            <person name="Penazola F."/>
            <person name="Carpinteyro-Ponce J."/>
            <person name="Nazario-Yepiz N."/>
            <person name="Abreu-Goodger C."/>
            <person name="Machado C.A."/>
            <person name="Markow T.A."/>
        </authorList>
    </citation>
    <scope>NUCLEOTIDE SEQUENCE [LARGE SCALE GENOMIC DNA]</scope>
</reference>
<evidence type="ECO:0000256" key="4">
    <source>
        <dbReference type="SAM" id="MobiDB-lite"/>
    </source>
</evidence>
<sequence>MSLLIKLKIPNRVQPDVIPLVGSVGVYTNKMHYMRKHLLDELPSKPFALDFMLPVDSEALQVPTYYTIIQCPMDVSTIVKRLQNLYYQSVDDLIADFKLMLRNCYTFNRPGDIVYRNGQKLERFFLRVLKDMPEGLEVSCNRDPRAPCSPRNNQKTTAFIERKCREQLKKLQASNTEHSDADLRDLFKEKLGGVSKKLSKHQFKTHEDFHLELDLMLLQSRNRAKGVYEGIYQESLDNITYHTQQKELSQLFYLLQKNDDDKRLERKQQTMKWEDSLVDCLDATVERLKGKLDACRVEEEEEEEEYARIKKMVAAEREKKRAKSKTSHSTAVKDNEKQHAYVSEAERRTIQQQFLMLPLSTKMEIMHVIAQREDISPENTDLQWFDIKNFNAVTLNLMKKAMHPHTKLNLRNMKPAEKENLQRCLENRLQSINQVLNGNRRKYTHRLRVRSTAPARKRARFSTKKGASGSNSQQQQELETGAGKSNDSSTESDSSSDTDTSSNTESSSEPSTTRSPITPSLP</sequence>
<feature type="domain" description="Bromo" evidence="5">
    <location>
        <begin position="43"/>
        <end position="115"/>
    </location>
</feature>
<protein>
    <submittedName>
        <fullName evidence="7">Bromodomain testis-specific protein</fullName>
    </submittedName>
</protein>
<feature type="compositionally biased region" description="Basic residues" evidence="4">
    <location>
        <begin position="439"/>
        <end position="463"/>
    </location>
</feature>
<keyword evidence="1 2" id="KW-0103">Bromodomain</keyword>
<evidence type="ECO:0000259" key="5">
    <source>
        <dbReference type="PROSITE" id="PS50014"/>
    </source>
</evidence>
<evidence type="ECO:0000256" key="3">
    <source>
        <dbReference type="SAM" id="Coils"/>
    </source>
</evidence>
<evidence type="ECO:0000256" key="2">
    <source>
        <dbReference type="PROSITE-ProRule" id="PRU00035"/>
    </source>
</evidence>
<dbReference type="PANTHER" id="PTHR22880">
    <property type="entry name" value="FALZ-RELATED BROMODOMAIN-CONTAINING PROTEINS"/>
    <property type="match status" value="1"/>
</dbReference>
<dbReference type="InterPro" id="IPR050935">
    <property type="entry name" value="Bromo_chromatin_reader"/>
</dbReference>
<organism evidence="6 7">
    <name type="scientific">Drosophila arizonae</name>
    <name type="common">Fruit fly</name>
    <dbReference type="NCBI Taxonomy" id="7263"/>
    <lineage>
        <taxon>Eukaryota</taxon>
        <taxon>Metazoa</taxon>
        <taxon>Ecdysozoa</taxon>
        <taxon>Arthropoda</taxon>
        <taxon>Hexapoda</taxon>
        <taxon>Insecta</taxon>
        <taxon>Pterygota</taxon>
        <taxon>Neoptera</taxon>
        <taxon>Endopterygota</taxon>
        <taxon>Diptera</taxon>
        <taxon>Brachycera</taxon>
        <taxon>Muscomorpha</taxon>
        <taxon>Ephydroidea</taxon>
        <taxon>Drosophilidae</taxon>
        <taxon>Drosophila</taxon>
    </lineage>
</organism>
<evidence type="ECO:0000256" key="1">
    <source>
        <dbReference type="ARBA" id="ARBA00023117"/>
    </source>
</evidence>
<dbReference type="PANTHER" id="PTHR22880:SF225">
    <property type="entry name" value="BROMODOMAIN-CONTAINING PROTEIN BET-1-RELATED"/>
    <property type="match status" value="1"/>
</dbReference>
<feature type="compositionally biased region" description="Polar residues" evidence="4">
    <location>
        <begin position="468"/>
        <end position="478"/>
    </location>
</feature>
<dbReference type="RefSeq" id="XP_017864858.1">
    <property type="nucleotide sequence ID" value="XM_018009369.1"/>
</dbReference>
<reference evidence="7" key="3">
    <citation type="submission" date="2025-08" db="UniProtKB">
        <authorList>
            <consortium name="RefSeq"/>
        </authorList>
    </citation>
    <scope>IDENTIFICATION</scope>
    <source>
        <tissue evidence="7">Whole organism</tissue>
    </source>
</reference>
<keyword evidence="6" id="KW-1185">Reference proteome</keyword>
<feature type="coiled-coil region" evidence="3">
    <location>
        <begin position="285"/>
        <end position="319"/>
    </location>
</feature>
<dbReference type="Gene3D" id="1.20.920.10">
    <property type="entry name" value="Bromodomain-like"/>
    <property type="match status" value="1"/>
</dbReference>
<dbReference type="Proteomes" id="UP000694904">
    <property type="component" value="Chromosome 5"/>
</dbReference>
<reference evidence="6" key="1">
    <citation type="journal article" date="1997" name="Nucleic Acids Res.">
        <title>tRNAscan-SE: a program for improved detection of transfer RNA genes in genomic sequence.</title>
        <authorList>
            <person name="Lowe T.M."/>
            <person name="Eddy S.R."/>
        </authorList>
    </citation>
    <scope>NUCLEOTIDE SEQUENCE [LARGE SCALE GENOMIC DNA]</scope>
</reference>
<dbReference type="InterPro" id="IPR001487">
    <property type="entry name" value="Bromodomain"/>
</dbReference>
<dbReference type="SUPFAM" id="SSF47370">
    <property type="entry name" value="Bromodomain"/>
    <property type="match status" value="1"/>
</dbReference>
<feature type="region of interest" description="Disordered" evidence="4">
    <location>
        <begin position="436"/>
        <end position="522"/>
    </location>
</feature>
<dbReference type="SMART" id="SM00297">
    <property type="entry name" value="BROMO"/>
    <property type="match status" value="1"/>
</dbReference>